<dbReference type="EMBL" id="SFCI01002476">
    <property type="protein sequence ID" value="TFY73858.1"/>
    <property type="molecule type" value="Genomic_DNA"/>
</dbReference>
<dbReference type="AlphaFoldDB" id="A0A4Y9ZJL9"/>
<feature type="transmembrane region" description="Helical" evidence="1">
    <location>
        <begin position="81"/>
        <end position="100"/>
    </location>
</feature>
<gene>
    <name evidence="2" type="ORF">EWM64_g10152</name>
</gene>
<evidence type="ECO:0000256" key="1">
    <source>
        <dbReference type="SAM" id="Phobius"/>
    </source>
</evidence>
<keyword evidence="3" id="KW-1185">Reference proteome</keyword>
<sequence length="122" mass="14027">ANKRWPYYRTLPPSLKALGVVIVVLPSFVISAEHASREFEKRQWTGLGMKEMEMATERQQRKWENMPLTDKMVDFAARHEWSLIAGCWAVGLAGAFGYIMRDPYQSMSQKNAIKFAEENKTA</sequence>
<feature type="non-terminal residue" evidence="2">
    <location>
        <position position="1"/>
    </location>
</feature>
<comment type="caution">
    <text evidence="2">The sequence shown here is derived from an EMBL/GenBank/DDBJ whole genome shotgun (WGS) entry which is preliminary data.</text>
</comment>
<organism evidence="2 3">
    <name type="scientific">Hericium alpestre</name>
    <dbReference type="NCBI Taxonomy" id="135208"/>
    <lineage>
        <taxon>Eukaryota</taxon>
        <taxon>Fungi</taxon>
        <taxon>Dikarya</taxon>
        <taxon>Basidiomycota</taxon>
        <taxon>Agaricomycotina</taxon>
        <taxon>Agaricomycetes</taxon>
        <taxon>Russulales</taxon>
        <taxon>Hericiaceae</taxon>
        <taxon>Hericium</taxon>
    </lineage>
</organism>
<evidence type="ECO:0000313" key="3">
    <source>
        <dbReference type="Proteomes" id="UP000298061"/>
    </source>
</evidence>
<evidence type="ECO:0008006" key="4">
    <source>
        <dbReference type="Google" id="ProtNLM"/>
    </source>
</evidence>
<keyword evidence="1" id="KW-1133">Transmembrane helix</keyword>
<dbReference type="Proteomes" id="UP000298061">
    <property type="component" value="Unassembled WGS sequence"/>
</dbReference>
<dbReference type="OrthoDB" id="1915122at2759"/>
<keyword evidence="1" id="KW-0812">Transmembrane</keyword>
<accession>A0A4Y9ZJL9</accession>
<name>A0A4Y9ZJL9_9AGAM</name>
<reference evidence="2 3" key="1">
    <citation type="submission" date="2019-02" db="EMBL/GenBank/DDBJ databases">
        <title>Genome sequencing of the rare red list fungi Hericium alpestre (H. flagellum).</title>
        <authorList>
            <person name="Buettner E."/>
            <person name="Kellner H."/>
        </authorList>
    </citation>
    <scope>NUCLEOTIDE SEQUENCE [LARGE SCALE GENOMIC DNA]</scope>
    <source>
        <strain evidence="2 3">DSM 108284</strain>
    </source>
</reference>
<proteinExistence type="predicted"/>
<evidence type="ECO:0000313" key="2">
    <source>
        <dbReference type="EMBL" id="TFY73858.1"/>
    </source>
</evidence>
<keyword evidence="1" id="KW-0472">Membrane</keyword>
<feature type="transmembrane region" description="Helical" evidence="1">
    <location>
        <begin position="15"/>
        <end position="32"/>
    </location>
</feature>
<protein>
    <recommendedName>
        <fullName evidence="4">HIG1 domain-containing protein</fullName>
    </recommendedName>
</protein>